<keyword evidence="2 4" id="KW-0442">Lipid degradation</keyword>
<dbReference type="Proteomes" id="UP000184442">
    <property type="component" value="Unassembled WGS sequence"/>
</dbReference>
<dbReference type="PANTHER" id="PTHR14226">
    <property type="entry name" value="NEUROPATHY TARGET ESTERASE/SWISS CHEESE D.MELANOGASTER"/>
    <property type="match status" value="1"/>
</dbReference>
<feature type="domain" description="PNPLA" evidence="5">
    <location>
        <begin position="6"/>
        <end position="188"/>
    </location>
</feature>
<evidence type="ECO:0000256" key="3">
    <source>
        <dbReference type="ARBA" id="ARBA00023098"/>
    </source>
</evidence>
<dbReference type="OrthoDB" id="9770965at2"/>
<dbReference type="RefSeq" id="WP_073023673.1">
    <property type="nucleotide sequence ID" value="NZ_FQZS01000003.1"/>
</dbReference>
<organism evidence="6 7">
    <name type="scientific">Lutispora thermophila DSM 19022</name>
    <dbReference type="NCBI Taxonomy" id="1122184"/>
    <lineage>
        <taxon>Bacteria</taxon>
        <taxon>Bacillati</taxon>
        <taxon>Bacillota</taxon>
        <taxon>Clostridia</taxon>
        <taxon>Lutisporales</taxon>
        <taxon>Lutisporaceae</taxon>
        <taxon>Lutispora</taxon>
    </lineage>
</organism>
<reference evidence="6 7" key="1">
    <citation type="submission" date="2016-11" db="EMBL/GenBank/DDBJ databases">
        <authorList>
            <person name="Jaros S."/>
            <person name="Januszkiewicz K."/>
            <person name="Wedrychowicz H."/>
        </authorList>
    </citation>
    <scope>NUCLEOTIDE SEQUENCE [LARGE SCALE GENOMIC DNA]</scope>
    <source>
        <strain evidence="6 7">DSM 19022</strain>
    </source>
</reference>
<protein>
    <submittedName>
        <fullName evidence="6">NTE family protein</fullName>
    </submittedName>
</protein>
<evidence type="ECO:0000256" key="2">
    <source>
        <dbReference type="ARBA" id="ARBA00022963"/>
    </source>
</evidence>
<proteinExistence type="predicted"/>
<dbReference type="STRING" id="1122184.SAMN02745176_00259"/>
<keyword evidence="1 4" id="KW-0378">Hydrolase</keyword>
<keyword evidence="3 4" id="KW-0443">Lipid metabolism</keyword>
<feature type="active site" description="Proton acceptor" evidence="4">
    <location>
        <position position="175"/>
    </location>
</feature>
<sequence length="435" mass="48944">MTGYGLVLGGGGAKGSYEIGVWKALRELEIPLVAVAGTSIGALNGAMIVQDDYDKAFELWTSISIKAIISVNERLSDLDTRQKTEDTISLIKAAITSGGLDVTPLKKLLNMAVNEERIRKSPMDFGVVTFSLTDRKPVVIFKEDIPEGKIVDYLLASASFPAFKPMEIGGKKFIDGAVYDNLPVSLMLQKKIYNVISVDVSGIGRVRKVKTNDLNIIQIKNSENLGPTLAFDVERAKRNMEIGYYDAMKVFGKYKGKYYFFNDTRNHIKLDESHIKLIYAFLGMDWDKRLSPQNRLIIYKLIKVLKSYSSERKLKDTDGIISAAAEVSAEVMGIDRCREYSLNELIDIIIEQYNSKKADIALADFSKIMEEDIWNVNNYSFTEKMKKIISESKFAALYSADINDLSDRAILYRRLLALTFPKICITNIFIAMMIK</sequence>
<evidence type="ECO:0000256" key="4">
    <source>
        <dbReference type="PROSITE-ProRule" id="PRU01161"/>
    </source>
</evidence>
<dbReference type="PANTHER" id="PTHR14226:SF29">
    <property type="entry name" value="NEUROPATHY TARGET ESTERASE SWS"/>
    <property type="match status" value="1"/>
</dbReference>
<feature type="short sequence motif" description="DGA/G" evidence="4">
    <location>
        <begin position="175"/>
        <end position="177"/>
    </location>
</feature>
<name>A0A1M6B408_9FIRM</name>
<dbReference type="Pfam" id="PF01734">
    <property type="entry name" value="Patatin"/>
    <property type="match status" value="1"/>
</dbReference>
<keyword evidence="7" id="KW-1185">Reference proteome</keyword>
<evidence type="ECO:0000313" key="6">
    <source>
        <dbReference type="EMBL" id="SHI43436.1"/>
    </source>
</evidence>
<feature type="active site" description="Nucleophile" evidence="4">
    <location>
        <position position="39"/>
    </location>
</feature>
<dbReference type="InterPro" id="IPR016035">
    <property type="entry name" value="Acyl_Trfase/lysoPLipase"/>
</dbReference>
<dbReference type="GO" id="GO:0016042">
    <property type="term" value="P:lipid catabolic process"/>
    <property type="evidence" value="ECO:0007669"/>
    <property type="project" value="UniProtKB-UniRule"/>
</dbReference>
<evidence type="ECO:0000259" key="5">
    <source>
        <dbReference type="PROSITE" id="PS51635"/>
    </source>
</evidence>
<evidence type="ECO:0000256" key="1">
    <source>
        <dbReference type="ARBA" id="ARBA00022801"/>
    </source>
</evidence>
<dbReference type="InterPro" id="IPR002641">
    <property type="entry name" value="PNPLA_dom"/>
</dbReference>
<dbReference type="GO" id="GO:0016787">
    <property type="term" value="F:hydrolase activity"/>
    <property type="evidence" value="ECO:0007669"/>
    <property type="project" value="UniProtKB-UniRule"/>
</dbReference>
<gene>
    <name evidence="6" type="ORF">SAMN02745176_00259</name>
</gene>
<dbReference type="Gene3D" id="3.40.1090.10">
    <property type="entry name" value="Cytosolic phospholipase A2 catalytic domain"/>
    <property type="match status" value="1"/>
</dbReference>
<dbReference type="InterPro" id="IPR050301">
    <property type="entry name" value="NTE"/>
</dbReference>
<accession>A0A1M6B408</accession>
<dbReference type="PROSITE" id="PS51635">
    <property type="entry name" value="PNPLA"/>
    <property type="match status" value="1"/>
</dbReference>
<dbReference type="CDD" id="cd07209">
    <property type="entry name" value="Pat_hypo_Ecoli_Z1214_like"/>
    <property type="match status" value="1"/>
</dbReference>
<feature type="short sequence motif" description="GXGXXG" evidence="4">
    <location>
        <begin position="10"/>
        <end position="15"/>
    </location>
</feature>
<evidence type="ECO:0000313" key="7">
    <source>
        <dbReference type="Proteomes" id="UP000184442"/>
    </source>
</evidence>
<dbReference type="EMBL" id="FQZS01000003">
    <property type="protein sequence ID" value="SHI43436.1"/>
    <property type="molecule type" value="Genomic_DNA"/>
</dbReference>
<feature type="short sequence motif" description="GXSXG" evidence="4">
    <location>
        <begin position="37"/>
        <end position="41"/>
    </location>
</feature>
<dbReference type="SUPFAM" id="SSF52151">
    <property type="entry name" value="FabD/lysophospholipase-like"/>
    <property type="match status" value="1"/>
</dbReference>
<dbReference type="AlphaFoldDB" id="A0A1M6B408"/>